<feature type="domain" description="B box-type" evidence="7">
    <location>
        <begin position="158"/>
        <end position="199"/>
    </location>
</feature>
<evidence type="ECO:0000259" key="8">
    <source>
        <dbReference type="PROSITE" id="PS50188"/>
    </source>
</evidence>
<dbReference type="HOGENOM" id="CLU_013137_0_3_1"/>
<dbReference type="InterPro" id="IPR001870">
    <property type="entry name" value="B30.2/SPRY"/>
</dbReference>
<dbReference type="SUPFAM" id="SSF57845">
    <property type="entry name" value="B-box zinc-binding domain"/>
    <property type="match status" value="1"/>
</dbReference>
<evidence type="ECO:0000259" key="7">
    <source>
        <dbReference type="PROSITE" id="PS50119"/>
    </source>
</evidence>
<dbReference type="AlphaFoldDB" id="G3VCB2"/>
<dbReference type="Proteomes" id="UP000007648">
    <property type="component" value="Unassembled WGS sequence"/>
</dbReference>
<dbReference type="CDD" id="cd13733">
    <property type="entry name" value="SPRY_PRY_C-I_1"/>
    <property type="match status" value="1"/>
</dbReference>
<proteinExistence type="predicted"/>
<keyword evidence="3" id="KW-0862">Zinc</keyword>
<evidence type="ECO:0000259" key="6">
    <source>
        <dbReference type="PROSITE" id="PS50089"/>
    </source>
</evidence>
<dbReference type="PROSITE" id="PS00518">
    <property type="entry name" value="ZF_RING_1"/>
    <property type="match status" value="1"/>
</dbReference>
<evidence type="ECO:0000256" key="1">
    <source>
        <dbReference type="ARBA" id="ARBA00022723"/>
    </source>
</evidence>
<dbReference type="FunCoup" id="G3VCB2">
    <property type="interactions" value="4"/>
</dbReference>
<dbReference type="SMART" id="SM00336">
    <property type="entry name" value="BBOX"/>
    <property type="match status" value="1"/>
</dbReference>
<dbReference type="InterPro" id="IPR017907">
    <property type="entry name" value="Znf_RING_CS"/>
</dbReference>
<dbReference type="Pfam" id="PF00643">
    <property type="entry name" value="zf-B_box"/>
    <property type="match status" value="1"/>
</dbReference>
<dbReference type="GO" id="GO:0008270">
    <property type="term" value="F:zinc ion binding"/>
    <property type="evidence" value="ECO:0007669"/>
    <property type="project" value="UniProtKB-KW"/>
</dbReference>
<dbReference type="InterPro" id="IPR043136">
    <property type="entry name" value="B30.2/SPRY_sf"/>
</dbReference>
<dbReference type="PROSITE" id="PS50119">
    <property type="entry name" value="ZF_BBOX"/>
    <property type="match status" value="1"/>
</dbReference>
<dbReference type="PANTHER" id="PTHR24103">
    <property type="entry name" value="E3 UBIQUITIN-PROTEIN LIGASE TRIM"/>
    <property type="match status" value="1"/>
</dbReference>
<dbReference type="InterPro" id="IPR000315">
    <property type="entry name" value="Znf_B-box"/>
</dbReference>
<keyword evidence="2 4" id="KW-0863">Zinc-finger</keyword>
<feature type="domain" description="B30.2/SPRY" evidence="8">
    <location>
        <begin position="339"/>
        <end position="533"/>
    </location>
</feature>
<dbReference type="eggNOG" id="KOG2177">
    <property type="taxonomic scope" value="Eukaryota"/>
</dbReference>
<dbReference type="Pfam" id="PF00622">
    <property type="entry name" value="SPRY"/>
    <property type="match status" value="1"/>
</dbReference>
<dbReference type="PROSITE" id="PS50089">
    <property type="entry name" value="ZF_RING_2"/>
    <property type="match status" value="1"/>
</dbReference>
<dbReference type="SMART" id="SM00184">
    <property type="entry name" value="RING"/>
    <property type="match status" value="1"/>
</dbReference>
<dbReference type="InterPro" id="IPR013320">
    <property type="entry name" value="ConA-like_dom_sf"/>
</dbReference>
<dbReference type="SUPFAM" id="SSF57850">
    <property type="entry name" value="RING/U-box"/>
    <property type="match status" value="1"/>
</dbReference>
<dbReference type="SUPFAM" id="SSF49899">
    <property type="entry name" value="Concanavalin A-like lectins/glucanases"/>
    <property type="match status" value="1"/>
</dbReference>
<dbReference type="InterPro" id="IPR006574">
    <property type="entry name" value="PRY"/>
</dbReference>
<dbReference type="InterPro" id="IPR003879">
    <property type="entry name" value="Butyrophylin_SPRY"/>
</dbReference>
<reference evidence="9" key="2">
    <citation type="submission" date="2025-08" db="UniProtKB">
        <authorList>
            <consortium name="Ensembl"/>
        </authorList>
    </citation>
    <scope>IDENTIFICATION</scope>
</reference>
<evidence type="ECO:0000256" key="4">
    <source>
        <dbReference type="PROSITE-ProRule" id="PRU00024"/>
    </source>
</evidence>
<dbReference type="InterPro" id="IPR050143">
    <property type="entry name" value="TRIM/RBCC"/>
</dbReference>
<accession>G3VCB2</accession>
<reference evidence="9 10" key="1">
    <citation type="journal article" date="2011" name="Proc. Natl. Acad. Sci. U.S.A.">
        <title>Genetic diversity and population structure of the endangered marsupial Sarcophilus harrisii (Tasmanian devil).</title>
        <authorList>
            <person name="Miller W."/>
            <person name="Hayes V.M."/>
            <person name="Ratan A."/>
            <person name="Petersen D.C."/>
            <person name="Wittekindt N.E."/>
            <person name="Miller J."/>
            <person name="Walenz B."/>
            <person name="Knight J."/>
            <person name="Qi J."/>
            <person name="Zhao F."/>
            <person name="Wang Q."/>
            <person name="Bedoya-Reina O.C."/>
            <person name="Katiyar N."/>
            <person name="Tomsho L.P."/>
            <person name="Kasson L.M."/>
            <person name="Hardie R.A."/>
            <person name="Woodbridge P."/>
            <person name="Tindall E.A."/>
            <person name="Bertelsen M.F."/>
            <person name="Dixon D."/>
            <person name="Pyecroft S."/>
            <person name="Helgen K.M."/>
            <person name="Lesk A.M."/>
            <person name="Pringle T.H."/>
            <person name="Patterson N."/>
            <person name="Zhang Y."/>
            <person name="Kreiss A."/>
            <person name="Woods G.M."/>
            <person name="Jones M.E."/>
            <person name="Schuster S.C."/>
        </authorList>
    </citation>
    <scope>NUCLEOTIDE SEQUENCE [LARGE SCALE GENOMIC DNA]</scope>
</reference>
<dbReference type="InterPro" id="IPR001841">
    <property type="entry name" value="Znf_RING"/>
</dbReference>
<keyword evidence="1" id="KW-0479">Metal-binding</keyword>
<dbReference type="GeneTree" id="ENSGT00940000154582"/>
<feature type="domain" description="RING-type" evidence="6">
    <location>
        <begin position="83"/>
        <end position="124"/>
    </location>
</feature>
<dbReference type="Gene3D" id="3.30.160.60">
    <property type="entry name" value="Classic Zinc Finger"/>
    <property type="match status" value="1"/>
</dbReference>
<evidence type="ECO:0000313" key="9">
    <source>
        <dbReference type="Ensembl" id="ENSSHAP00000000816.2"/>
    </source>
</evidence>
<dbReference type="InterPro" id="IPR013083">
    <property type="entry name" value="Znf_RING/FYVE/PHD"/>
</dbReference>
<dbReference type="SMART" id="SM00449">
    <property type="entry name" value="SPRY"/>
    <property type="match status" value="1"/>
</dbReference>
<dbReference type="PROSITE" id="PS50188">
    <property type="entry name" value="B302_SPRY"/>
    <property type="match status" value="1"/>
</dbReference>
<evidence type="ECO:0000256" key="3">
    <source>
        <dbReference type="ARBA" id="ARBA00022833"/>
    </source>
</evidence>
<name>G3VCB2_SARHA</name>
<evidence type="ECO:0000313" key="10">
    <source>
        <dbReference type="Proteomes" id="UP000007648"/>
    </source>
</evidence>
<sequence>MERLSKLRSSHLWWVESRQGQVKGRHIKASSTSTLTSFSARAPGKEPALPLLRGASEKGGTESPETWMSKIALIEDLRASLTCPICLGYFRDPVTVNCGHSFCKGCLRQCRVGAQETLACPECRADINYGRDLVSNRSLEQLSITTKMLRPHLMQALVGLSTCEKHGEKEKLFCEQDHRLLCDSCSLAPEHKDHQVLPLEKVAAKAKEKLLETQNVLKRKEERLQEAWGHTIRAEARCKKYALNSQHLLKSEYDKMHQFLQEEEILQLQDWKQQLRDNMGKYERHKVKLSQDIQSVQRVLLEVKEHLEETPSEMLQGMKGTLDESEKLLHQEPEVVSEDWTIFPITGLREMLLTFFRDITLDPETAHAHLVLSEDLKSVKYTSVPQDLPNNEERFVHLLIVLGAQTFTSGRHYWEVEVGEKTEWEVGICEESINRKWKRSPFPEDVRTLAGCRHQDRFFLWNSQDGYYPSPPIHKVGIFLDYERGHIAFYNAMDRFLLYSFPSKAFEKPVRPCFSPCLPDEEITPGSLIICPRSTR</sequence>
<keyword evidence="10" id="KW-1185">Reference proteome</keyword>
<dbReference type="Gene3D" id="2.60.120.920">
    <property type="match status" value="1"/>
</dbReference>
<dbReference type="InParanoid" id="G3VCB2"/>
<evidence type="ECO:0000256" key="5">
    <source>
        <dbReference type="SAM" id="MobiDB-lite"/>
    </source>
</evidence>
<reference evidence="9" key="3">
    <citation type="submission" date="2025-09" db="UniProtKB">
        <authorList>
            <consortium name="Ensembl"/>
        </authorList>
    </citation>
    <scope>IDENTIFICATION</scope>
</reference>
<dbReference type="InterPro" id="IPR003877">
    <property type="entry name" value="SPRY_dom"/>
</dbReference>
<dbReference type="Ensembl" id="ENSSHAT00000000826.2">
    <property type="protein sequence ID" value="ENSSHAP00000000816.2"/>
    <property type="gene ID" value="ENSSHAG00000029732.1"/>
</dbReference>
<dbReference type="Gene3D" id="3.30.40.10">
    <property type="entry name" value="Zinc/RING finger domain, C3HC4 (zinc finger)"/>
    <property type="match status" value="1"/>
</dbReference>
<evidence type="ECO:0000256" key="2">
    <source>
        <dbReference type="ARBA" id="ARBA00022771"/>
    </source>
</evidence>
<dbReference type="PRINTS" id="PR01407">
    <property type="entry name" value="BUTYPHLNCDUF"/>
</dbReference>
<protein>
    <submittedName>
        <fullName evidence="9">Uncharacterized protein</fullName>
    </submittedName>
</protein>
<feature type="region of interest" description="Disordered" evidence="5">
    <location>
        <begin position="33"/>
        <end position="63"/>
    </location>
</feature>
<dbReference type="Pfam" id="PF13765">
    <property type="entry name" value="PRY"/>
    <property type="match status" value="1"/>
</dbReference>
<organism evidence="9 10">
    <name type="scientific">Sarcophilus harrisii</name>
    <name type="common">Tasmanian devil</name>
    <name type="synonym">Sarcophilus laniarius</name>
    <dbReference type="NCBI Taxonomy" id="9305"/>
    <lineage>
        <taxon>Eukaryota</taxon>
        <taxon>Metazoa</taxon>
        <taxon>Chordata</taxon>
        <taxon>Craniata</taxon>
        <taxon>Vertebrata</taxon>
        <taxon>Euteleostomi</taxon>
        <taxon>Mammalia</taxon>
        <taxon>Metatheria</taxon>
        <taxon>Dasyuromorphia</taxon>
        <taxon>Dasyuridae</taxon>
        <taxon>Sarcophilus</taxon>
    </lineage>
</organism>
<dbReference type="Pfam" id="PF15227">
    <property type="entry name" value="zf-C3HC4_4"/>
    <property type="match status" value="1"/>
</dbReference>
<dbReference type="FunFam" id="2.60.120.920:FF:000004">
    <property type="entry name" value="Butyrophilin subfamily 1 member A1"/>
    <property type="match status" value="1"/>
</dbReference>
<dbReference type="SMART" id="SM00589">
    <property type="entry name" value="PRY"/>
    <property type="match status" value="1"/>
</dbReference>